<evidence type="ECO:0000313" key="13">
    <source>
        <dbReference type="Proteomes" id="UP000275408"/>
    </source>
</evidence>
<feature type="transmembrane region" description="Helical" evidence="10">
    <location>
        <begin position="69"/>
        <end position="88"/>
    </location>
</feature>
<comment type="subcellular location">
    <subcellularLocation>
        <location evidence="1">Membrane</location>
        <topology evidence="1">Multi-pass membrane protein</topology>
    </subcellularLocation>
</comment>
<gene>
    <name evidence="12" type="ORF">pdam_00010951</name>
</gene>
<feature type="transmembrane region" description="Helical" evidence="10">
    <location>
        <begin position="35"/>
        <end position="57"/>
    </location>
</feature>
<dbReference type="AlphaFoldDB" id="A0A3M6UGZ9"/>
<accession>A0A3M6UGZ9</accession>
<keyword evidence="5 10" id="KW-0472">Membrane</keyword>
<dbReference type="InterPro" id="IPR000276">
    <property type="entry name" value="GPCR_Rhodpsn"/>
</dbReference>
<dbReference type="OrthoDB" id="10053194at2759"/>
<evidence type="ECO:0000256" key="5">
    <source>
        <dbReference type="ARBA" id="ARBA00023136"/>
    </source>
</evidence>
<keyword evidence="3 10" id="KW-1133">Transmembrane helix</keyword>
<comment type="similarity">
    <text evidence="8">Belongs to the G-protein coupled receptor 1 family.</text>
</comment>
<evidence type="ECO:0000256" key="6">
    <source>
        <dbReference type="ARBA" id="ARBA00023170"/>
    </source>
</evidence>
<protein>
    <recommendedName>
        <fullName evidence="11">G-protein coupled receptors family 1 profile domain-containing protein</fullName>
    </recommendedName>
</protein>
<evidence type="ECO:0000256" key="3">
    <source>
        <dbReference type="ARBA" id="ARBA00022989"/>
    </source>
</evidence>
<evidence type="ECO:0000256" key="10">
    <source>
        <dbReference type="SAM" id="Phobius"/>
    </source>
</evidence>
<dbReference type="PRINTS" id="PR00237">
    <property type="entry name" value="GPCRRHODOPSN"/>
</dbReference>
<feature type="domain" description="G-protein coupled receptors family 1 profile" evidence="11">
    <location>
        <begin position="48"/>
        <end position="319"/>
    </location>
</feature>
<organism evidence="12 13">
    <name type="scientific">Pocillopora damicornis</name>
    <name type="common">Cauliflower coral</name>
    <name type="synonym">Millepora damicornis</name>
    <dbReference type="NCBI Taxonomy" id="46731"/>
    <lineage>
        <taxon>Eukaryota</taxon>
        <taxon>Metazoa</taxon>
        <taxon>Cnidaria</taxon>
        <taxon>Anthozoa</taxon>
        <taxon>Hexacorallia</taxon>
        <taxon>Scleractinia</taxon>
        <taxon>Astrocoeniina</taxon>
        <taxon>Pocilloporidae</taxon>
        <taxon>Pocillopora</taxon>
    </lineage>
</organism>
<dbReference type="SMART" id="SM01381">
    <property type="entry name" value="7TM_GPCR_Srsx"/>
    <property type="match status" value="1"/>
</dbReference>
<feature type="transmembrane region" description="Helical" evidence="10">
    <location>
        <begin position="189"/>
        <end position="213"/>
    </location>
</feature>
<feature type="compositionally biased region" description="Polar residues" evidence="9">
    <location>
        <begin position="422"/>
        <end position="441"/>
    </location>
</feature>
<dbReference type="STRING" id="46731.A0A3M6UGZ9"/>
<dbReference type="PROSITE" id="PS00237">
    <property type="entry name" value="G_PROTEIN_RECEP_F1_1"/>
    <property type="match status" value="1"/>
</dbReference>
<dbReference type="Proteomes" id="UP000275408">
    <property type="component" value="Unassembled WGS sequence"/>
</dbReference>
<feature type="transmembrane region" description="Helical" evidence="10">
    <location>
        <begin position="264"/>
        <end position="286"/>
    </location>
</feature>
<keyword evidence="6 8" id="KW-0675">Receptor</keyword>
<dbReference type="PANTHER" id="PTHR45695">
    <property type="entry name" value="LEUCOKININ RECEPTOR-RELATED"/>
    <property type="match status" value="1"/>
</dbReference>
<dbReference type="SUPFAM" id="SSF81321">
    <property type="entry name" value="Family A G protein-coupled receptor-like"/>
    <property type="match status" value="1"/>
</dbReference>
<feature type="transmembrane region" description="Helical" evidence="10">
    <location>
        <begin position="108"/>
        <end position="129"/>
    </location>
</feature>
<dbReference type="Pfam" id="PF00001">
    <property type="entry name" value="7tm_1"/>
    <property type="match status" value="1"/>
</dbReference>
<evidence type="ECO:0000256" key="2">
    <source>
        <dbReference type="ARBA" id="ARBA00022692"/>
    </source>
</evidence>
<keyword evidence="7 8" id="KW-0807">Transducer</keyword>
<keyword evidence="2 8" id="KW-0812">Transmembrane</keyword>
<reference evidence="12 13" key="1">
    <citation type="journal article" date="2018" name="Sci. Rep.">
        <title>Comparative analysis of the Pocillopora damicornis genome highlights role of immune system in coral evolution.</title>
        <authorList>
            <person name="Cunning R."/>
            <person name="Bay R.A."/>
            <person name="Gillette P."/>
            <person name="Baker A.C."/>
            <person name="Traylor-Knowles N."/>
        </authorList>
    </citation>
    <scope>NUCLEOTIDE SEQUENCE [LARGE SCALE GENOMIC DNA]</scope>
    <source>
        <strain evidence="12">RSMAS</strain>
        <tissue evidence="12">Whole animal</tissue>
    </source>
</reference>
<sequence>MTNVSLSDDATRNADLHLHTIYPPPETLGFKIPKIVLYCSILLICTTGNAMLIAVILSSKRMRSLPSNILILNLAFVDLLTLIMSIPFDVVVEENHYIWPYGDALCKLLFPAATLLSTCSSLTLAAISLDRYRTLLHPFKSKLSVIQVKCILVAVDCVSVLFVVPYAVFLGLQNNICIEEWPGFLYRQIYTVFLVSVQYALPLLFMMTMYILASSKLYTATKNVRKMSISLENDRRTSTSFRERLVRRESFAVSQEQNVKVTKMFVIIVVAFAICTLPNQVLWLWIDFGKNGDVTSLTKEIIICRLFTYTNGCLNPIIFFTFRRDYRRGLHKILRRMTGRRPETNLERIQRLWSKFDITPQVSGDPKLARQRKMGIQESGPLVDQNNPKFSIETCSKSTLQSQLHKRESCQAEQALKARHGISTTSARKVSQDESIATSWV</sequence>
<dbReference type="Gene3D" id="1.20.1070.10">
    <property type="entry name" value="Rhodopsin 7-helix transmembrane proteins"/>
    <property type="match status" value="1"/>
</dbReference>
<feature type="region of interest" description="Disordered" evidence="9">
    <location>
        <begin position="419"/>
        <end position="441"/>
    </location>
</feature>
<dbReference type="PROSITE" id="PS50262">
    <property type="entry name" value="G_PROTEIN_RECEP_F1_2"/>
    <property type="match status" value="1"/>
</dbReference>
<feature type="transmembrane region" description="Helical" evidence="10">
    <location>
        <begin position="306"/>
        <end position="322"/>
    </location>
</feature>
<dbReference type="CDD" id="cd00637">
    <property type="entry name" value="7tm_classA_rhodopsin-like"/>
    <property type="match status" value="1"/>
</dbReference>
<comment type="caution">
    <text evidence="12">The sequence shown here is derived from an EMBL/GenBank/DDBJ whole genome shotgun (WGS) entry which is preliminary data.</text>
</comment>
<evidence type="ECO:0000256" key="9">
    <source>
        <dbReference type="SAM" id="MobiDB-lite"/>
    </source>
</evidence>
<dbReference type="OMA" id="NICIEEW"/>
<evidence type="ECO:0000313" key="12">
    <source>
        <dbReference type="EMBL" id="RMX52933.1"/>
    </source>
</evidence>
<dbReference type="InterPro" id="IPR017452">
    <property type="entry name" value="GPCR_Rhodpsn_7TM"/>
</dbReference>
<keyword evidence="4 8" id="KW-0297">G-protein coupled receptor</keyword>
<proteinExistence type="inferred from homology"/>
<evidence type="ECO:0000256" key="1">
    <source>
        <dbReference type="ARBA" id="ARBA00004141"/>
    </source>
</evidence>
<dbReference type="GO" id="GO:0004930">
    <property type="term" value="F:G protein-coupled receptor activity"/>
    <property type="evidence" value="ECO:0007669"/>
    <property type="project" value="UniProtKB-KW"/>
</dbReference>
<feature type="transmembrane region" description="Helical" evidence="10">
    <location>
        <begin position="150"/>
        <end position="169"/>
    </location>
</feature>
<evidence type="ECO:0000259" key="11">
    <source>
        <dbReference type="PROSITE" id="PS50262"/>
    </source>
</evidence>
<keyword evidence="13" id="KW-1185">Reference proteome</keyword>
<dbReference type="PANTHER" id="PTHR45695:SF9">
    <property type="entry name" value="LEUCOKININ RECEPTOR"/>
    <property type="match status" value="1"/>
</dbReference>
<dbReference type="GO" id="GO:0005886">
    <property type="term" value="C:plasma membrane"/>
    <property type="evidence" value="ECO:0007669"/>
    <property type="project" value="TreeGrafter"/>
</dbReference>
<dbReference type="EMBL" id="RCHS01001556">
    <property type="protein sequence ID" value="RMX52933.1"/>
    <property type="molecule type" value="Genomic_DNA"/>
</dbReference>
<evidence type="ECO:0000256" key="8">
    <source>
        <dbReference type="RuleBase" id="RU000688"/>
    </source>
</evidence>
<evidence type="ECO:0000256" key="7">
    <source>
        <dbReference type="ARBA" id="ARBA00023224"/>
    </source>
</evidence>
<name>A0A3M6UGZ9_POCDA</name>
<evidence type="ECO:0000256" key="4">
    <source>
        <dbReference type="ARBA" id="ARBA00023040"/>
    </source>
</evidence>